<dbReference type="InterPro" id="IPR036691">
    <property type="entry name" value="Endo/exonu/phosph_ase_sf"/>
</dbReference>
<evidence type="ECO:0000256" key="1">
    <source>
        <dbReference type="SAM" id="MobiDB-lite"/>
    </source>
</evidence>
<feature type="domain" description="LTD" evidence="3">
    <location>
        <begin position="316"/>
        <end position="476"/>
    </location>
</feature>
<dbReference type="PANTHER" id="PTHR12121">
    <property type="entry name" value="CARBON CATABOLITE REPRESSOR PROTEIN 4"/>
    <property type="match status" value="1"/>
</dbReference>
<evidence type="ECO:0000256" key="2">
    <source>
        <dbReference type="SAM" id="SignalP"/>
    </source>
</evidence>
<feature type="signal peptide" evidence="2">
    <location>
        <begin position="1"/>
        <end position="19"/>
    </location>
</feature>
<evidence type="ECO:0000313" key="4">
    <source>
        <dbReference type="EMBL" id="NOU96498.1"/>
    </source>
</evidence>
<dbReference type="SUPFAM" id="SSF74853">
    <property type="entry name" value="Lamin A/C globular tail domain"/>
    <property type="match status" value="1"/>
</dbReference>
<keyword evidence="4" id="KW-0378">Hydrolase</keyword>
<organism evidence="4 5">
    <name type="scientific">Paenibacillus foliorum</name>
    <dbReference type="NCBI Taxonomy" id="2654974"/>
    <lineage>
        <taxon>Bacteria</taxon>
        <taxon>Bacillati</taxon>
        <taxon>Bacillota</taxon>
        <taxon>Bacilli</taxon>
        <taxon>Bacillales</taxon>
        <taxon>Paenibacillaceae</taxon>
        <taxon>Paenibacillus</taxon>
    </lineage>
</organism>
<dbReference type="InterPro" id="IPR001322">
    <property type="entry name" value="Lamin_tail_dom"/>
</dbReference>
<dbReference type="SUPFAM" id="SSF56219">
    <property type="entry name" value="DNase I-like"/>
    <property type="match status" value="1"/>
</dbReference>
<dbReference type="Gene3D" id="3.60.10.10">
    <property type="entry name" value="Endonuclease/exonuclease/phosphatase"/>
    <property type="match status" value="1"/>
</dbReference>
<feature type="compositionally biased region" description="Low complexity" evidence="1">
    <location>
        <begin position="499"/>
        <end position="508"/>
    </location>
</feature>
<sequence>MIRRHPRLLQIILSILTIACVLQPMQQASMEDSDGQNDDSGKENHMRLMTYNLRFLNDKDEQTWKSRLPLIVEMIQQLRPDVFGTQEGVLKQHNDLSAALPEYDKIGGRSKKDNFDEVTTIYYNKTRVSPLENGQFWLSDTPNVEGSRTWGNRVRRLATWVKFQDMKTKQPFYFLNTHLDHESEEARHKGAQLIAYKVQQFEQGVPVFVTADFNDDVGSETYKLFKNAGFLDSMITSKTRIGENLGTFNGFNKATGSGMAKRIDWILYQGDVSVEHLEINDFAKNGKYPSDHFPVIADVKQRKEISVRQDSNSSDDRADQVPPLLITEIVPKSSSGQQYGYIEMYNASEQDIDLSDYKIHYYSDPSKAGTSDEGTVNKWDITKDVFSETSVIKAKEVKVVWLKKEIRHDAPLDEFISNYSLEQSSLTGDQMLVLKTPGTEGMNGNLRRAVAVVGPQGDIISLAEYNDKGLNVTQNDSIIYTFPKNGSNKMVTLDVFQTPTPGTLQQGQVPSVTDGSNKDTE</sequence>
<dbReference type="GO" id="GO:0000175">
    <property type="term" value="F:3'-5'-RNA exonuclease activity"/>
    <property type="evidence" value="ECO:0007669"/>
    <property type="project" value="TreeGrafter"/>
</dbReference>
<dbReference type="InterPro" id="IPR005135">
    <property type="entry name" value="Endo/exonuclease/phosphatase"/>
</dbReference>
<dbReference type="InterPro" id="IPR050410">
    <property type="entry name" value="CCR4/nocturin_mRNA_transcr"/>
</dbReference>
<accession>A0A972GYG4</accession>
<keyword evidence="5" id="KW-1185">Reference proteome</keyword>
<keyword evidence="4" id="KW-0540">Nuclease</keyword>
<dbReference type="PROSITE" id="PS51257">
    <property type="entry name" value="PROKAR_LIPOPROTEIN"/>
    <property type="match status" value="1"/>
</dbReference>
<evidence type="ECO:0000313" key="5">
    <source>
        <dbReference type="Proteomes" id="UP000641588"/>
    </source>
</evidence>
<keyword evidence="2" id="KW-0732">Signal</keyword>
<dbReference type="AlphaFoldDB" id="A0A972GYG4"/>
<dbReference type="RefSeq" id="WP_171654735.1">
    <property type="nucleotide sequence ID" value="NZ_WHOD01000098.1"/>
</dbReference>
<dbReference type="Pfam" id="PF00932">
    <property type="entry name" value="LTD"/>
    <property type="match status" value="1"/>
</dbReference>
<comment type="caution">
    <text evidence="4">The sequence shown here is derived from an EMBL/GenBank/DDBJ whole genome shotgun (WGS) entry which is preliminary data.</text>
</comment>
<feature type="chain" id="PRO_5039499791" evidence="2">
    <location>
        <begin position="20"/>
        <end position="521"/>
    </location>
</feature>
<feature type="region of interest" description="Disordered" evidence="1">
    <location>
        <begin position="499"/>
        <end position="521"/>
    </location>
</feature>
<dbReference type="PANTHER" id="PTHR12121:SF36">
    <property type="entry name" value="ENDONUCLEASE_EXONUCLEASE_PHOSPHATASE DOMAIN-CONTAINING PROTEIN"/>
    <property type="match status" value="1"/>
</dbReference>
<dbReference type="InterPro" id="IPR036415">
    <property type="entry name" value="Lamin_tail_dom_sf"/>
</dbReference>
<name>A0A972GYG4_9BACL</name>
<dbReference type="Pfam" id="PF03372">
    <property type="entry name" value="Exo_endo_phos"/>
    <property type="match status" value="1"/>
</dbReference>
<evidence type="ECO:0000259" key="3">
    <source>
        <dbReference type="PROSITE" id="PS51841"/>
    </source>
</evidence>
<gene>
    <name evidence="4" type="ORF">GC093_25245</name>
</gene>
<reference evidence="4" key="1">
    <citation type="submission" date="2019-10" db="EMBL/GenBank/DDBJ databases">
        <title>Description of Paenibacillus glebae sp. nov.</title>
        <authorList>
            <person name="Carlier A."/>
            <person name="Qi S."/>
        </authorList>
    </citation>
    <scope>NUCLEOTIDE SEQUENCE</scope>
    <source>
        <strain evidence="4">LMG 31456</strain>
    </source>
</reference>
<dbReference type="CDD" id="cd09083">
    <property type="entry name" value="EEP-1"/>
    <property type="match status" value="1"/>
</dbReference>
<protein>
    <submittedName>
        <fullName evidence="4">Endonuclease</fullName>
    </submittedName>
</protein>
<proteinExistence type="predicted"/>
<dbReference type="GO" id="GO:0004519">
    <property type="term" value="F:endonuclease activity"/>
    <property type="evidence" value="ECO:0007669"/>
    <property type="project" value="UniProtKB-KW"/>
</dbReference>
<dbReference type="Proteomes" id="UP000641588">
    <property type="component" value="Unassembled WGS sequence"/>
</dbReference>
<dbReference type="PROSITE" id="PS51841">
    <property type="entry name" value="LTD"/>
    <property type="match status" value="1"/>
</dbReference>
<dbReference type="EMBL" id="WHOD01000098">
    <property type="protein sequence ID" value="NOU96498.1"/>
    <property type="molecule type" value="Genomic_DNA"/>
</dbReference>
<keyword evidence="4" id="KW-0255">Endonuclease</keyword>